<accession>A0A7I8J784</accession>
<dbReference type="EMBL" id="LR746272">
    <property type="protein sequence ID" value="CAA7402682.1"/>
    <property type="molecule type" value="Genomic_DNA"/>
</dbReference>
<evidence type="ECO:0000313" key="2">
    <source>
        <dbReference type="EMBL" id="CAA7402682.1"/>
    </source>
</evidence>
<keyword evidence="3" id="KW-1185">Reference proteome</keyword>
<sequence length="25" mass="3107">MKKFSILMLEVLRMDGEDKFHYFID</sequence>
<dbReference type="AlphaFoldDB" id="A0A7I8J784"/>
<protein>
    <submittedName>
        <fullName evidence="1">Uncharacterized protein</fullName>
    </submittedName>
</protein>
<organism evidence="1">
    <name type="scientific">Spirodela intermedia</name>
    <name type="common">Intermediate duckweed</name>
    <dbReference type="NCBI Taxonomy" id="51605"/>
    <lineage>
        <taxon>Eukaryota</taxon>
        <taxon>Viridiplantae</taxon>
        <taxon>Streptophyta</taxon>
        <taxon>Embryophyta</taxon>
        <taxon>Tracheophyta</taxon>
        <taxon>Spermatophyta</taxon>
        <taxon>Magnoliopsida</taxon>
        <taxon>Liliopsida</taxon>
        <taxon>Araceae</taxon>
        <taxon>Lemnoideae</taxon>
        <taxon>Spirodela</taxon>
    </lineage>
</organism>
<evidence type="ECO:0000313" key="3">
    <source>
        <dbReference type="Proteomes" id="UP000663760"/>
    </source>
</evidence>
<proteinExistence type="predicted"/>
<name>A0A7I8J784_SPIIN</name>
<evidence type="ECO:0000313" key="1">
    <source>
        <dbReference type="EMBL" id="CAA2626620.1"/>
    </source>
</evidence>
<reference evidence="1" key="1">
    <citation type="submission" date="2019-12" db="EMBL/GenBank/DDBJ databases">
        <authorList>
            <person name="Scholz U."/>
            <person name="Mascher M."/>
            <person name="Fiebig A."/>
        </authorList>
    </citation>
    <scope>NUCLEOTIDE SEQUENCE</scope>
</reference>
<gene>
    <name evidence="1" type="ORF">SI7747_09012313</name>
    <name evidence="2" type="ORF">SI8410_09013360</name>
</gene>
<dbReference type="Proteomes" id="UP000663760">
    <property type="component" value="Chromosome 9"/>
</dbReference>
<dbReference type="EMBL" id="LR743596">
    <property type="protein sequence ID" value="CAA2626620.1"/>
    <property type="molecule type" value="Genomic_DNA"/>
</dbReference>